<gene>
    <name evidence="3" type="ORF">A2876_02595</name>
</gene>
<feature type="transmembrane region" description="Helical" evidence="1">
    <location>
        <begin position="205"/>
        <end position="222"/>
    </location>
</feature>
<dbReference type="InterPro" id="IPR029044">
    <property type="entry name" value="Nucleotide-diphossugar_trans"/>
</dbReference>
<dbReference type="PANTHER" id="PTHR43630">
    <property type="entry name" value="POLY-BETA-1,6-N-ACETYL-D-GLUCOSAMINE SYNTHASE"/>
    <property type="match status" value="1"/>
</dbReference>
<dbReference type="CDD" id="cd02511">
    <property type="entry name" value="Beta4Glucosyltransferase"/>
    <property type="match status" value="1"/>
</dbReference>
<keyword evidence="1" id="KW-1133">Transmembrane helix</keyword>
<dbReference type="SUPFAM" id="SSF53448">
    <property type="entry name" value="Nucleotide-diphospho-sugar transferases"/>
    <property type="match status" value="1"/>
</dbReference>
<dbReference type="EMBL" id="MEXH01000021">
    <property type="protein sequence ID" value="OGC92151.1"/>
    <property type="molecule type" value="Genomic_DNA"/>
</dbReference>
<keyword evidence="1" id="KW-0472">Membrane</keyword>
<evidence type="ECO:0000313" key="3">
    <source>
        <dbReference type="EMBL" id="OGC92151.1"/>
    </source>
</evidence>
<comment type="caution">
    <text evidence="3">The sequence shown here is derived from an EMBL/GenBank/DDBJ whole genome shotgun (WGS) entry which is preliminary data.</text>
</comment>
<dbReference type="InterPro" id="IPR001173">
    <property type="entry name" value="Glyco_trans_2-like"/>
</dbReference>
<name>A0A1F4YDY9_9BACT</name>
<organism evidence="3 4">
    <name type="scientific">Candidatus Amesbacteria bacterium RIFCSPHIGHO2_01_FULL_48_32b</name>
    <dbReference type="NCBI Taxonomy" id="1797253"/>
    <lineage>
        <taxon>Bacteria</taxon>
        <taxon>Candidatus Amesiibacteriota</taxon>
    </lineage>
</organism>
<evidence type="ECO:0000259" key="2">
    <source>
        <dbReference type="Pfam" id="PF00535"/>
    </source>
</evidence>
<accession>A0A1F4YDY9</accession>
<dbReference type="Pfam" id="PF00535">
    <property type="entry name" value="Glycos_transf_2"/>
    <property type="match status" value="1"/>
</dbReference>
<dbReference type="Proteomes" id="UP000178176">
    <property type="component" value="Unassembled WGS sequence"/>
</dbReference>
<keyword evidence="1" id="KW-0812">Transmembrane</keyword>
<protein>
    <recommendedName>
        <fullName evidence="2">Glycosyltransferase 2-like domain-containing protein</fullName>
    </recommendedName>
</protein>
<reference evidence="3 4" key="1">
    <citation type="journal article" date="2016" name="Nat. Commun.">
        <title>Thousands of microbial genomes shed light on interconnected biogeochemical processes in an aquifer system.</title>
        <authorList>
            <person name="Anantharaman K."/>
            <person name="Brown C.T."/>
            <person name="Hug L.A."/>
            <person name="Sharon I."/>
            <person name="Castelle C.J."/>
            <person name="Probst A.J."/>
            <person name="Thomas B.C."/>
            <person name="Singh A."/>
            <person name="Wilkins M.J."/>
            <person name="Karaoz U."/>
            <person name="Brodie E.L."/>
            <person name="Williams K.H."/>
            <person name="Hubbard S.S."/>
            <person name="Banfield J.F."/>
        </authorList>
    </citation>
    <scope>NUCLEOTIDE SEQUENCE [LARGE SCALE GENOMIC DNA]</scope>
</reference>
<feature type="domain" description="Glycosyltransferase 2-like" evidence="2">
    <location>
        <begin position="7"/>
        <end position="113"/>
    </location>
</feature>
<proteinExistence type="predicted"/>
<evidence type="ECO:0000256" key="1">
    <source>
        <dbReference type="SAM" id="Phobius"/>
    </source>
</evidence>
<sequence length="259" mass="29737">MKTLKLSVVLAARNEQEKLGRCLESVKTIADEIVIADEKSTDKTVEIAKKFGTRVIPVSHQDNFHITKNVSIDNAKGEWILQLDADEVVSPELAQEITIAIKDGQSPINGYWINRRNWFLTRFLSKGGQYPDPTLRLYRRGLGRLPAKDVHEQATVEPPIGHLKHDLLHYRDTSFEKYMEGFNRYSSFISSQLENKKVNFGLTNTFLYLFLKPLSTFLGIYIRHRGYVDGTPGFIFAVFSGLIHPVSYIKYWQHTKYPS</sequence>
<evidence type="ECO:0000313" key="4">
    <source>
        <dbReference type="Proteomes" id="UP000178176"/>
    </source>
</evidence>
<feature type="transmembrane region" description="Helical" evidence="1">
    <location>
        <begin position="234"/>
        <end position="252"/>
    </location>
</feature>
<dbReference type="AlphaFoldDB" id="A0A1F4YDY9"/>
<dbReference type="Gene3D" id="3.90.550.10">
    <property type="entry name" value="Spore Coat Polysaccharide Biosynthesis Protein SpsA, Chain A"/>
    <property type="match status" value="1"/>
</dbReference>
<dbReference type="PANTHER" id="PTHR43630:SF2">
    <property type="entry name" value="GLYCOSYLTRANSFERASE"/>
    <property type="match status" value="1"/>
</dbReference>